<proteinExistence type="inferred from homology"/>
<evidence type="ECO:0000313" key="6">
    <source>
        <dbReference type="EMBL" id="GFH23377.1"/>
    </source>
</evidence>
<dbReference type="GO" id="GO:0005524">
    <property type="term" value="F:ATP binding"/>
    <property type="evidence" value="ECO:0007669"/>
    <property type="project" value="UniProtKB-KW"/>
</dbReference>
<comment type="similarity">
    <text evidence="4">Belongs to the TRAFAC class myosin-kinesin ATPase superfamily. Myosin family.</text>
</comment>
<dbReference type="AlphaFoldDB" id="A0A699ZKU2"/>
<reference evidence="6 7" key="1">
    <citation type="submission" date="2020-02" db="EMBL/GenBank/DDBJ databases">
        <title>Draft genome sequence of Haematococcus lacustris strain NIES-144.</title>
        <authorList>
            <person name="Morimoto D."/>
            <person name="Nakagawa S."/>
            <person name="Yoshida T."/>
            <person name="Sawayama S."/>
        </authorList>
    </citation>
    <scope>NUCLEOTIDE SEQUENCE [LARGE SCALE GENOMIC DNA]</scope>
    <source>
        <strain evidence="6 7">NIES-144</strain>
    </source>
</reference>
<dbReference type="PROSITE" id="PS51456">
    <property type="entry name" value="MYOSIN_MOTOR"/>
    <property type="match status" value="1"/>
</dbReference>
<dbReference type="GO" id="GO:0007015">
    <property type="term" value="P:actin filament organization"/>
    <property type="evidence" value="ECO:0007669"/>
    <property type="project" value="TreeGrafter"/>
</dbReference>
<dbReference type="GO" id="GO:0051015">
    <property type="term" value="F:actin filament binding"/>
    <property type="evidence" value="ECO:0007669"/>
    <property type="project" value="TreeGrafter"/>
</dbReference>
<dbReference type="Pfam" id="PF00063">
    <property type="entry name" value="Myosin_head"/>
    <property type="match status" value="1"/>
</dbReference>
<evidence type="ECO:0000259" key="5">
    <source>
        <dbReference type="PROSITE" id="PS51456"/>
    </source>
</evidence>
<dbReference type="InterPro" id="IPR027417">
    <property type="entry name" value="P-loop_NTPase"/>
</dbReference>
<dbReference type="Gene3D" id="1.20.58.530">
    <property type="match status" value="1"/>
</dbReference>
<dbReference type="GO" id="GO:0000146">
    <property type="term" value="F:microfilament motor activity"/>
    <property type="evidence" value="ECO:0007669"/>
    <property type="project" value="TreeGrafter"/>
</dbReference>
<comment type="caution">
    <text evidence="6">The sequence shown here is derived from an EMBL/GenBank/DDBJ whole genome shotgun (WGS) entry which is preliminary data.</text>
</comment>
<evidence type="ECO:0000256" key="2">
    <source>
        <dbReference type="ARBA" id="ARBA00022840"/>
    </source>
</evidence>
<dbReference type="Proteomes" id="UP000485058">
    <property type="component" value="Unassembled WGS sequence"/>
</dbReference>
<organism evidence="6 7">
    <name type="scientific">Haematococcus lacustris</name>
    <name type="common">Green alga</name>
    <name type="synonym">Haematococcus pluvialis</name>
    <dbReference type="NCBI Taxonomy" id="44745"/>
    <lineage>
        <taxon>Eukaryota</taxon>
        <taxon>Viridiplantae</taxon>
        <taxon>Chlorophyta</taxon>
        <taxon>core chlorophytes</taxon>
        <taxon>Chlorophyceae</taxon>
        <taxon>CS clade</taxon>
        <taxon>Chlamydomonadales</taxon>
        <taxon>Haematococcaceae</taxon>
        <taxon>Haematococcus</taxon>
    </lineage>
</organism>
<dbReference type="PANTHER" id="PTHR13140:SF781">
    <property type="entry name" value="MYOSIN-15"/>
    <property type="match status" value="1"/>
</dbReference>
<sequence length="135" mass="14858">EYVAEGIDWRWIEFVDNQEVVDLIEGRLGLLDLLDEQCRFPTSTADDLVHKYSSTPTVTSNKRFERLKRPPTAFAVDHYAGPVRYLTDNFMAKNKDFVVAEHAALLAGSQASTIAGLFAPAGHTAAGNSSAHHTP</sequence>
<keyword evidence="4" id="KW-0505">Motor protein</keyword>
<dbReference type="GO" id="GO:0016020">
    <property type="term" value="C:membrane"/>
    <property type="evidence" value="ECO:0007669"/>
    <property type="project" value="TreeGrafter"/>
</dbReference>
<evidence type="ECO:0000256" key="1">
    <source>
        <dbReference type="ARBA" id="ARBA00022741"/>
    </source>
</evidence>
<comment type="caution">
    <text evidence="4">Lacks conserved residue(s) required for the propagation of feature annotation.</text>
</comment>
<dbReference type="GO" id="GO:0016459">
    <property type="term" value="C:myosin complex"/>
    <property type="evidence" value="ECO:0007669"/>
    <property type="project" value="UniProtKB-KW"/>
</dbReference>
<evidence type="ECO:0000313" key="7">
    <source>
        <dbReference type="Proteomes" id="UP000485058"/>
    </source>
</evidence>
<evidence type="ECO:0000256" key="3">
    <source>
        <dbReference type="ARBA" id="ARBA00023203"/>
    </source>
</evidence>
<keyword evidence="7" id="KW-1185">Reference proteome</keyword>
<accession>A0A699ZKU2</accession>
<keyword evidence="2" id="KW-0067">ATP-binding</keyword>
<dbReference type="GO" id="GO:0005737">
    <property type="term" value="C:cytoplasm"/>
    <property type="evidence" value="ECO:0007669"/>
    <property type="project" value="TreeGrafter"/>
</dbReference>
<gene>
    <name evidence="6" type="ORF">HaLaN_20981</name>
</gene>
<protein>
    <submittedName>
        <fullName evidence="6">MYO2 protein</fullName>
    </submittedName>
</protein>
<feature type="non-terminal residue" evidence="6">
    <location>
        <position position="135"/>
    </location>
</feature>
<keyword evidence="4" id="KW-0518">Myosin</keyword>
<feature type="domain" description="Myosin motor" evidence="5">
    <location>
        <begin position="1"/>
        <end position="135"/>
    </location>
</feature>
<dbReference type="InterPro" id="IPR001609">
    <property type="entry name" value="Myosin_head_motor_dom-like"/>
</dbReference>
<dbReference type="EMBL" id="BLLF01002258">
    <property type="protein sequence ID" value="GFH23377.1"/>
    <property type="molecule type" value="Genomic_DNA"/>
</dbReference>
<keyword evidence="1" id="KW-0547">Nucleotide-binding</keyword>
<keyword evidence="3 4" id="KW-0009">Actin-binding</keyword>
<dbReference type="PANTHER" id="PTHR13140">
    <property type="entry name" value="MYOSIN"/>
    <property type="match status" value="1"/>
</dbReference>
<name>A0A699ZKU2_HAELA</name>
<feature type="non-terminal residue" evidence="6">
    <location>
        <position position="1"/>
    </location>
</feature>
<dbReference type="SUPFAM" id="SSF52540">
    <property type="entry name" value="P-loop containing nucleoside triphosphate hydrolases"/>
    <property type="match status" value="1"/>
</dbReference>
<evidence type="ECO:0000256" key="4">
    <source>
        <dbReference type="PROSITE-ProRule" id="PRU00782"/>
    </source>
</evidence>